<reference evidence="5 6" key="1">
    <citation type="journal article" date="2013" name="PLoS ONE">
        <title>Cultivation and Complete Genome Sequencing of Gloeobacter kilaueensis sp. nov., from a Lava Cave in Kilauea Caldera, Hawai'i.</title>
        <authorList>
            <person name="Saw J.H."/>
            <person name="Schatz M."/>
            <person name="Brown M.V."/>
            <person name="Kunkel D.D."/>
            <person name="Foster J.S."/>
            <person name="Shick H."/>
            <person name="Christensen S."/>
            <person name="Hou S."/>
            <person name="Wan X."/>
            <person name="Donachie S.P."/>
        </authorList>
    </citation>
    <scope>NUCLEOTIDE SEQUENCE [LARGE SCALE GENOMIC DNA]</scope>
    <source>
        <strain evidence="6">JS</strain>
    </source>
</reference>
<dbReference type="HOGENOM" id="CLU_120848_0_0_3"/>
<dbReference type="CDD" id="cd02970">
    <property type="entry name" value="PRX_like2"/>
    <property type="match status" value="1"/>
</dbReference>
<dbReference type="EMBL" id="CP003587">
    <property type="protein sequence ID" value="AGY59027.1"/>
    <property type="molecule type" value="Genomic_DNA"/>
</dbReference>
<dbReference type="Pfam" id="PF00578">
    <property type="entry name" value="AhpC-TSA"/>
    <property type="match status" value="1"/>
</dbReference>
<dbReference type="InterPro" id="IPR050455">
    <property type="entry name" value="Tpx_Peroxidase_subfamily"/>
</dbReference>
<dbReference type="KEGG" id="glj:GKIL_2781"/>
<gene>
    <name evidence="5" type="primary">bcp</name>
    <name evidence="5" type="ORF">GKIL_2781</name>
</gene>
<dbReference type="GO" id="GO:0004601">
    <property type="term" value="F:peroxidase activity"/>
    <property type="evidence" value="ECO:0007669"/>
    <property type="project" value="UniProtKB-KW"/>
</dbReference>
<dbReference type="InterPro" id="IPR000866">
    <property type="entry name" value="AhpC/TSA"/>
</dbReference>
<dbReference type="InterPro" id="IPR013766">
    <property type="entry name" value="Thioredoxin_domain"/>
</dbReference>
<dbReference type="PANTHER" id="PTHR43110">
    <property type="entry name" value="THIOL PEROXIDASE"/>
    <property type="match status" value="1"/>
</dbReference>
<evidence type="ECO:0000256" key="3">
    <source>
        <dbReference type="ARBA" id="ARBA00023284"/>
    </source>
</evidence>
<keyword evidence="1" id="KW-0560">Oxidoreductase</keyword>
<dbReference type="Proteomes" id="UP000017396">
    <property type="component" value="Chromosome"/>
</dbReference>
<keyword evidence="3" id="KW-0676">Redox-active center</keyword>
<keyword evidence="6" id="KW-1185">Reference proteome</keyword>
<evidence type="ECO:0000256" key="1">
    <source>
        <dbReference type="ARBA" id="ARBA00022559"/>
    </source>
</evidence>
<dbReference type="InterPro" id="IPR036249">
    <property type="entry name" value="Thioredoxin-like_sf"/>
</dbReference>
<evidence type="ECO:0000259" key="4">
    <source>
        <dbReference type="PROSITE" id="PS51352"/>
    </source>
</evidence>
<protein>
    <submittedName>
        <fullName evidence="5">Alkyl hydroperoxide reductase/ Thiol specific antioxidant/ Mal allergen</fullName>
    </submittedName>
</protein>
<organism evidence="5 6">
    <name type="scientific">Gloeobacter kilaueensis (strain ATCC BAA-2537 / CCAP 1431/1 / ULC 316 / JS1)</name>
    <dbReference type="NCBI Taxonomy" id="1183438"/>
    <lineage>
        <taxon>Bacteria</taxon>
        <taxon>Bacillati</taxon>
        <taxon>Cyanobacteriota</taxon>
        <taxon>Cyanophyceae</taxon>
        <taxon>Gloeobacterales</taxon>
        <taxon>Gloeobacteraceae</taxon>
        <taxon>Gloeobacter</taxon>
    </lineage>
</organism>
<dbReference type="SUPFAM" id="SSF52833">
    <property type="entry name" value="Thioredoxin-like"/>
    <property type="match status" value="1"/>
</dbReference>
<evidence type="ECO:0000256" key="2">
    <source>
        <dbReference type="ARBA" id="ARBA00022862"/>
    </source>
</evidence>
<dbReference type="eggNOG" id="COG1225">
    <property type="taxonomic scope" value="Bacteria"/>
</dbReference>
<name>U5QJ70_GLOK1</name>
<dbReference type="PROSITE" id="PS51352">
    <property type="entry name" value="THIOREDOXIN_2"/>
    <property type="match status" value="1"/>
</dbReference>
<keyword evidence="2" id="KW-0049">Antioxidant</keyword>
<dbReference type="RefSeq" id="WP_023174241.1">
    <property type="nucleotide sequence ID" value="NC_022600.1"/>
</dbReference>
<dbReference type="Gene3D" id="3.40.30.10">
    <property type="entry name" value="Glutaredoxin"/>
    <property type="match status" value="1"/>
</dbReference>
<dbReference type="AlphaFoldDB" id="U5QJ70"/>
<proteinExistence type="predicted"/>
<dbReference type="PANTHER" id="PTHR43110:SF1">
    <property type="entry name" value="THIOL PEROXIDASE"/>
    <property type="match status" value="1"/>
</dbReference>
<sequence length="183" mass="20529">MTANSGLFNRRFARNFVPLPGFRVPEVGQNAPDFTLPRVGGEPVRLSALRGQPVVLAFTRIFTEKLFCPFCYPHIQDLKQRYGEIKKVGAELLMVSSTDARQSAQVVADLELPYPFLYDPDCRIFRLYGAGQALGAPLPAQYIVDAKGRILYRHLFSFIDSNASTDEVLGVLAEAERLQQRSY</sequence>
<evidence type="ECO:0000313" key="5">
    <source>
        <dbReference type="EMBL" id="AGY59027.1"/>
    </source>
</evidence>
<feature type="domain" description="Thioredoxin" evidence="4">
    <location>
        <begin position="25"/>
        <end position="177"/>
    </location>
</feature>
<keyword evidence="1" id="KW-0575">Peroxidase</keyword>
<dbReference type="STRING" id="1183438.GKIL_2781"/>
<evidence type="ECO:0000313" key="6">
    <source>
        <dbReference type="Proteomes" id="UP000017396"/>
    </source>
</evidence>
<dbReference type="PATRIC" id="fig|1183438.3.peg.2741"/>
<accession>U5QJ70</accession>
<dbReference type="OrthoDB" id="422376at2"/>